<dbReference type="Proteomes" id="UP000002058">
    <property type="component" value="Unassembled WGS sequence"/>
</dbReference>
<dbReference type="RefSeq" id="XP_002582745.1">
    <property type="nucleotide sequence ID" value="XM_002582699.1"/>
</dbReference>
<feature type="region of interest" description="Disordered" evidence="1">
    <location>
        <begin position="725"/>
        <end position="783"/>
    </location>
</feature>
<gene>
    <name evidence="2" type="ORF">UREG_07518</name>
</gene>
<dbReference type="HOGENOM" id="CLU_011198_0_0_1"/>
<feature type="compositionally biased region" description="Basic residues" evidence="1">
    <location>
        <begin position="99"/>
        <end position="108"/>
    </location>
</feature>
<dbReference type="AlphaFoldDB" id="C4JZB7"/>
<feature type="compositionally biased region" description="Polar residues" evidence="1">
    <location>
        <begin position="459"/>
        <end position="475"/>
    </location>
</feature>
<feature type="region of interest" description="Disordered" evidence="1">
    <location>
        <begin position="902"/>
        <end position="965"/>
    </location>
</feature>
<evidence type="ECO:0000256" key="1">
    <source>
        <dbReference type="SAM" id="MobiDB-lite"/>
    </source>
</evidence>
<dbReference type="InParanoid" id="C4JZB7"/>
<feature type="compositionally biased region" description="Acidic residues" evidence="1">
    <location>
        <begin position="902"/>
        <end position="922"/>
    </location>
</feature>
<evidence type="ECO:0000313" key="2">
    <source>
        <dbReference type="EMBL" id="EEP82653.1"/>
    </source>
</evidence>
<dbReference type="EMBL" id="CH476619">
    <property type="protein sequence ID" value="EEP82653.1"/>
    <property type="molecule type" value="Genomic_DNA"/>
</dbReference>
<sequence>MGSNPPPVRSKPTTSKPPATSKWCNRALRPLTSAILRLEKHCRTASIQPDELVPKSADNPLNGSRSKKDGGRTSGGTGASDSESARDDPTWIPGNAGAGRKRVKHKYSSHKESSRGNPKSRLRRSIRSPEAEKLQPGEFTVATPLILGKKKCAVEENRHFGTTCQVVEPRLNEAAPPNPLKNKSIRNGYPAHIPVADIDVYGDPSYISMVGGILNAFDTFLKITSIEQNPHQVNRAPSLLSMALNKTSEYIFHEQARLDNAEDNKEDIDVADIFFTELEDTYAASDQGWRPLRALVRAHGIRLVCETIRKRLIHPRLGRHIISKILEIPAKDAANAVLEALLSVVPALPPPKSLDSALLVEQLHVWSLGIYMRDAPSLTVFSREISHLLLRGVVPAEWMATTSMKSYLVDAIQSTVSNDEHSAASVKFLMAVLQASLAPTRPTENSPANLDPRTAPSFAPTSQLNREGLRSTENTSDQMRANNKLIADALNNTICSILTVLCSAHVARFRSTPSTDSPMWHIVTYLSTVAQRCTANGKLDKRKDSLGAQQIRIGYILIAQYLLEHIDPPGSASKDRWEAAPGLLNGIEHLIRLSPNRNELLTGFSSFFLQVARCLSRGEGEDGFTTIKSLTTLFESSRLRAYPAFRASLAKIAVDLALNFAETTCLRCHHEWASDLQERVADLDLDDKGLEPLTPSLCFTTTAFRWEDGIGEWVARTPCVNRNTFNRGNSLKGPHQPRNLSNEKVVKSSTTSDDSDSEYDSMSDSGSTAGRSESSVISSSCSPPLLSRKRKFGSNSCGFTADDHIDVISGTTPTMKRWRNKNRSRWDVYVDLTDGKVRGPVTRNQCALQESKKTNNKARAIAVSVAVPPVNPLKRVDFEVVIHVNKSALTPTPIAFSDIEEENDVKEAEEETEKGEEEDDDVISASGPTLSQRFRDDKRRLSHLVPVPQPKAYARRRSSARLAVKNQQRKVIPCSDCEDSSDDELSFL</sequence>
<dbReference type="OrthoDB" id="4159838at2759"/>
<feature type="region of interest" description="Disordered" evidence="1">
    <location>
        <begin position="1"/>
        <end position="25"/>
    </location>
</feature>
<keyword evidence="3" id="KW-1185">Reference proteome</keyword>
<dbReference type="OMA" id="CGMHISR"/>
<feature type="region of interest" description="Disordered" evidence="1">
    <location>
        <begin position="44"/>
        <end position="135"/>
    </location>
</feature>
<feature type="compositionally biased region" description="Low complexity" evidence="1">
    <location>
        <begin position="762"/>
        <end position="783"/>
    </location>
</feature>
<organism evidence="2 3">
    <name type="scientific">Uncinocarpus reesii (strain UAMH 1704)</name>
    <dbReference type="NCBI Taxonomy" id="336963"/>
    <lineage>
        <taxon>Eukaryota</taxon>
        <taxon>Fungi</taxon>
        <taxon>Dikarya</taxon>
        <taxon>Ascomycota</taxon>
        <taxon>Pezizomycotina</taxon>
        <taxon>Eurotiomycetes</taxon>
        <taxon>Eurotiomycetidae</taxon>
        <taxon>Onygenales</taxon>
        <taxon>Onygenaceae</taxon>
        <taxon>Uncinocarpus</taxon>
    </lineage>
</organism>
<dbReference type="VEuPathDB" id="FungiDB:UREG_07518"/>
<accession>C4JZB7</accession>
<proteinExistence type="predicted"/>
<dbReference type="KEGG" id="ure:UREG_07518"/>
<evidence type="ECO:0000313" key="3">
    <source>
        <dbReference type="Proteomes" id="UP000002058"/>
    </source>
</evidence>
<feature type="region of interest" description="Disordered" evidence="1">
    <location>
        <begin position="440"/>
        <end position="475"/>
    </location>
</feature>
<reference evidence="3" key="1">
    <citation type="journal article" date="2009" name="Genome Res.">
        <title>Comparative genomic analyses of the human fungal pathogens Coccidioides and their relatives.</title>
        <authorList>
            <person name="Sharpton T.J."/>
            <person name="Stajich J.E."/>
            <person name="Rounsley S.D."/>
            <person name="Gardner M.J."/>
            <person name="Wortman J.R."/>
            <person name="Jordar V.S."/>
            <person name="Maiti R."/>
            <person name="Kodira C.D."/>
            <person name="Neafsey D.E."/>
            <person name="Zeng Q."/>
            <person name="Hung C.-Y."/>
            <person name="McMahan C."/>
            <person name="Muszewska A."/>
            <person name="Grynberg M."/>
            <person name="Mandel M.A."/>
            <person name="Kellner E.M."/>
            <person name="Barker B.M."/>
            <person name="Galgiani J.N."/>
            <person name="Orbach M.J."/>
            <person name="Kirkland T.N."/>
            <person name="Cole G.T."/>
            <person name="Henn M.R."/>
            <person name="Birren B.W."/>
            <person name="Taylor J.W."/>
        </authorList>
    </citation>
    <scope>NUCLEOTIDE SEQUENCE [LARGE SCALE GENOMIC DNA]</scope>
    <source>
        <strain evidence="3">UAMH 1704</strain>
    </source>
</reference>
<dbReference type="GeneID" id="8443888"/>
<name>C4JZB7_UNCRE</name>
<dbReference type="eggNOG" id="ENOG502S27H">
    <property type="taxonomic scope" value="Eukaryota"/>
</dbReference>
<protein>
    <submittedName>
        <fullName evidence="2">Uncharacterized protein</fullName>
    </submittedName>
</protein>